<feature type="domain" description="S-layer family duplication" evidence="2">
    <location>
        <begin position="504"/>
        <end position="754"/>
    </location>
</feature>
<name>A0A7G9YK63_9EURY</name>
<feature type="domain" description="LTD" evidence="1">
    <location>
        <begin position="900"/>
        <end position="958"/>
    </location>
</feature>
<evidence type="ECO:0000259" key="2">
    <source>
        <dbReference type="Pfam" id="PF07752"/>
    </source>
</evidence>
<dbReference type="InterPro" id="IPR001322">
    <property type="entry name" value="Lamin_tail_dom"/>
</dbReference>
<dbReference type="Pfam" id="PF00932">
    <property type="entry name" value="LTD"/>
    <property type="match status" value="1"/>
</dbReference>
<protein>
    <recommendedName>
        <fullName evidence="5">LTD domain-containing protein</fullName>
    </recommendedName>
</protein>
<dbReference type="EMBL" id="MT631348">
    <property type="protein sequence ID" value="QNO48486.1"/>
    <property type="molecule type" value="Genomic_DNA"/>
</dbReference>
<dbReference type="AlphaFoldDB" id="A0A7G9YK63"/>
<reference evidence="3" key="1">
    <citation type="submission" date="2020-06" db="EMBL/GenBank/DDBJ databases">
        <title>Unique genomic features of the anaerobic methanotrophic archaea.</title>
        <authorList>
            <person name="Chadwick G.L."/>
            <person name="Skennerton C.T."/>
            <person name="Laso-Perez R."/>
            <person name="Leu A.O."/>
            <person name="Speth D.R."/>
            <person name="Yu H."/>
            <person name="Morgan-Lang C."/>
            <person name="Hatzenpichler R."/>
            <person name="Goudeau D."/>
            <person name="Malmstrom R."/>
            <person name="Brazelton W.J."/>
            <person name="Woyke T."/>
            <person name="Hallam S.J."/>
            <person name="Tyson G.W."/>
            <person name="Wegener G."/>
            <person name="Boetius A."/>
            <person name="Orphan V."/>
        </authorList>
    </citation>
    <scope>NUCLEOTIDE SEQUENCE</scope>
</reference>
<dbReference type="Gene3D" id="2.60.98.40">
    <property type="match status" value="3"/>
</dbReference>
<dbReference type="EMBL" id="MT631340">
    <property type="protein sequence ID" value="QNO48397.1"/>
    <property type="molecule type" value="Genomic_DNA"/>
</dbReference>
<dbReference type="SUPFAM" id="SSF74853">
    <property type="entry name" value="Lamin A/C globular tail domain"/>
    <property type="match status" value="1"/>
</dbReference>
<feature type="domain" description="S-layer family duplication" evidence="2">
    <location>
        <begin position="16"/>
        <end position="100"/>
    </location>
</feature>
<evidence type="ECO:0008006" key="5">
    <source>
        <dbReference type="Google" id="ProtNLM"/>
    </source>
</evidence>
<evidence type="ECO:0000313" key="3">
    <source>
        <dbReference type="EMBL" id="QNO48397.1"/>
    </source>
</evidence>
<gene>
    <name evidence="4" type="ORF">FBNIIKBJ_00011</name>
    <name evidence="3" type="ORF">OODJKIFO_00001</name>
</gene>
<dbReference type="Gene3D" id="2.60.40.1120">
    <property type="entry name" value="Carboxypeptidase-like, regulatory domain"/>
    <property type="match status" value="1"/>
</dbReference>
<dbReference type="NCBIfam" id="TIGR01567">
    <property type="entry name" value="S_layer_rel_Mac"/>
    <property type="match status" value="2"/>
</dbReference>
<dbReference type="Gene3D" id="2.60.40.4190">
    <property type="match status" value="2"/>
</dbReference>
<evidence type="ECO:0000259" key="1">
    <source>
        <dbReference type="Pfam" id="PF00932"/>
    </source>
</evidence>
<dbReference type="InterPro" id="IPR006457">
    <property type="entry name" value="S_layer-rel_Mac"/>
</dbReference>
<dbReference type="Gene3D" id="2.60.40.1260">
    <property type="entry name" value="Lamin Tail domain"/>
    <property type="match status" value="1"/>
</dbReference>
<dbReference type="InterPro" id="IPR008969">
    <property type="entry name" value="CarboxyPept-like_regulatory"/>
</dbReference>
<evidence type="ECO:0000313" key="4">
    <source>
        <dbReference type="EMBL" id="QNO48486.1"/>
    </source>
</evidence>
<accession>A0A7G9YK63</accession>
<feature type="domain" description="S-layer family duplication" evidence="2">
    <location>
        <begin position="222"/>
        <end position="474"/>
    </location>
</feature>
<organism evidence="3">
    <name type="scientific">Candidatus Methanogaster sp. ANME-2c ERB4</name>
    <dbReference type="NCBI Taxonomy" id="2759911"/>
    <lineage>
        <taxon>Archaea</taxon>
        <taxon>Methanobacteriati</taxon>
        <taxon>Methanobacteriota</taxon>
        <taxon>Stenosarchaea group</taxon>
        <taxon>Methanomicrobia</taxon>
        <taxon>Methanosarcinales</taxon>
        <taxon>ANME-2 cluster</taxon>
        <taxon>Candidatus Methanogasteraceae</taxon>
        <taxon>Candidatus Methanogaster</taxon>
    </lineage>
</organism>
<sequence>MTYPAGVNDQPMIGLWALEEGYSLSARDIDFNGDKVWLLLLKDGEVMKDAIIDSRRCDADRWFNYYNVSGVLVFSTYVDAVFHGTKSNVVQLRYTTQYSEIDGSVFEWAKNILPTGIVIIAPPTITGYNPDPYVSDPEGVMREFNIAIDQPSDVAWYIDGTVVKDTEKGVTSAYYTNSSAAVGYWNVSAVASNAEGTDMQTWWWTVTPGGHSTGYRIWDAAKNMDLDYIWDARSYSGFYYDIDDDISTETLAIQLGSYTDRNIEAGNLNYITTAADTEFEYDDWGSYKVIGFMAEKYFAGYEDENTSITNDDISLVSKDMLSKVLIDEDEKYMISTGASLELKEGYELKIIQLDIDGGQAQIELLKDGRSVDNDIVTSPDDYVYTEDLGKLDDVPLVVVHIDSVFAGTESDMLTINGIFQISDDFIPVATGEDYDVMEIKSTTSYTITMENSDDIDLEAGEIVDIMGNLKFLVANDDTLRFALYEWITEPGTYNIRGTVYGTTGDQTWDHMNFEGFYYNIDDNLGTEELRVEEISGNAIPKDELVYTTTPQLVYFDLSSEWGSYEVIGFMAEPYFAGYDKDETKGGITDEDISLISNDMLSKVLIDVEDDRMISTGASLQLEEGYELKIIQLDTDGGQAQIELLKDGRSVDTEIVKSPDTYVYKKDLGKLDDVPLVAVYLSNIFAGTETDMVTIEGVFQISDDPIPIDAGCKYGEMDITSASSSKIAMKNPDDIGLNEGGNTMIMDDIGFMTSDDGDRYALFVRRTIDPIAALKIELPESLIVGEEIVITVTADGDPVEGAEVRFAGENLGLTDSDGKVRFTSEEAGTFTITASKENYDSASIVVRIIGGSTAAADAVIALQLAVSGKWDADADVSGDGKVTSLDALMILQMAVKDSWAVPEIVINELMPNPIGADRGNETTELYNCGDKPVDISGWVLENEDGATYNIPAGTIIEPYGLLPDDECTT</sequence>
<dbReference type="Pfam" id="PF07752">
    <property type="entry name" value="S-layer"/>
    <property type="match status" value="3"/>
</dbReference>
<proteinExistence type="predicted"/>
<dbReference type="InterPro" id="IPR036415">
    <property type="entry name" value="Lamin_tail_dom_sf"/>
</dbReference>
<dbReference type="SUPFAM" id="SSF49464">
    <property type="entry name" value="Carboxypeptidase regulatory domain-like"/>
    <property type="match status" value="1"/>
</dbReference>